<name>A0A1G9U331_9BACT</name>
<dbReference type="OrthoDB" id="370799at2"/>
<dbReference type="EMBL" id="FNGS01000007">
    <property type="protein sequence ID" value="SDM54243.1"/>
    <property type="molecule type" value="Genomic_DNA"/>
</dbReference>
<gene>
    <name evidence="1" type="ORF">SAMN04488090_3647</name>
</gene>
<protein>
    <submittedName>
        <fullName evidence="1">Uncharacterized protein</fullName>
    </submittedName>
</protein>
<dbReference type="RefSeq" id="WP_093205552.1">
    <property type="nucleotide sequence ID" value="NZ_FNGS01000007.1"/>
</dbReference>
<keyword evidence="2" id="KW-1185">Reference proteome</keyword>
<evidence type="ECO:0000313" key="1">
    <source>
        <dbReference type="EMBL" id="SDM54243.1"/>
    </source>
</evidence>
<dbReference type="Proteomes" id="UP000198901">
    <property type="component" value="Unassembled WGS sequence"/>
</dbReference>
<sequence length="99" mass="11571">MTFQEFSGTLEQPEPPAGFPDVLQALWYDGKGDWESAHEIAQSAEGTRPYDRLHAYLHRKEGDEWNARYWYRRAGAAFPAVSLDEEWEALVREHLSFRQ</sequence>
<proteinExistence type="predicted"/>
<dbReference type="STRING" id="563176.SAMN04488090_3647"/>
<reference evidence="1 2" key="1">
    <citation type="submission" date="2016-10" db="EMBL/GenBank/DDBJ databases">
        <authorList>
            <person name="de Groot N.N."/>
        </authorList>
    </citation>
    <scope>NUCLEOTIDE SEQUENCE [LARGE SCALE GENOMIC DNA]</scope>
    <source>
        <strain evidence="1 2">DSM 21668</strain>
    </source>
</reference>
<organism evidence="1 2">
    <name type="scientific">Siphonobacter aquaeclarae</name>
    <dbReference type="NCBI Taxonomy" id="563176"/>
    <lineage>
        <taxon>Bacteria</taxon>
        <taxon>Pseudomonadati</taxon>
        <taxon>Bacteroidota</taxon>
        <taxon>Cytophagia</taxon>
        <taxon>Cytophagales</taxon>
        <taxon>Cytophagaceae</taxon>
        <taxon>Siphonobacter</taxon>
    </lineage>
</organism>
<evidence type="ECO:0000313" key="2">
    <source>
        <dbReference type="Proteomes" id="UP000198901"/>
    </source>
</evidence>
<dbReference type="AlphaFoldDB" id="A0A1G9U331"/>
<accession>A0A1G9U331</accession>